<evidence type="ECO:0000256" key="1">
    <source>
        <dbReference type="ARBA" id="ARBA00007637"/>
    </source>
</evidence>
<dbReference type="InterPro" id="IPR001509">
    <property type="entry name" value="Epimerase_deHydtase"/>
</dbReference>
<evidence type="ECO:0000259" key="4">
    <source>
        <dbReference type="Pfam" id="PF01370"/>
    </source>
</evidence>
<dbReference type="InterPro" id="IPR036291">
    <property type="entry name" value="NAD(P)-bd_dom_sf"/>
</dbReference>
<comment type="caution">
    <text evidence="5">The sequence shown here is derived from an EMBL/GenBank/DDBJ whole genome shotgun (WGS) entry which is preliminary data.</text>
</comment>
<keyword evidence="2" id="KW-0560">Oxidoreductase</keyword>
<comment type="similarity">
    <text evidence="1">Belongs to the NAD(P)-dependent epimerase/dehydratase family.</text>
</comment>
<accession>A0A9X2E050</accession>
<protein>
    <submittedName>
        <fullName evidence="5">NAD(P)-dependent oxidoreductase</fullName>
    </submittedName>
</protein>
<reference evidence="5" key="1">
    <citation type="submission" date="2022-06" db="EMBL/GenBank/DDBJ databases">
        <title>Whole genome shotgun sequencing (WGS) of Rathayibacter sp. ZW T2_19, isolated from stored onions (Allium cepa).</title>
        <authorList>
            <person name="Stoll D.A."/>
            <person name="Huch M."/>
        </authorList>
    </citation>
    <scope>NUCLEOTIDE SEQUENCE</scope>
    <source>
        <strain evidence="5">ZW T2_19</strain>
    </source>
</reference>
<dbReference type="GO" id="GO:0016491">
    <property type="term" value="F:oxidoreductase activity"/>
    <property type="evidence" value="ECO:0007669"/>
    <property type="project" value="UniProtKB-KW"/>
</dbReference>
<keyword evidence="6" id="KW-1185">Reference proteome</keyword>
<gene>
    <name evidence="5" type="ORF">NB037_18835</name>
</gene>
<dbReference type="Gene3D" id="3.40.50.720">
    <property type="entry name" value="NAD(P)-binding Rossmann-like Domain"/>
    <property type="match status" value="1"/>
</dbReference>
<dbReference type="SUPFAM" id="SSF51735">
    <property type="entry name" value="NAD(P)-binding Rossmann-fold domains"/>
    <property type="match status" value="1"/>
</dbReference>
<organism evidence="5 6">
    <name type="scientific">Rathayibacter rubneri</name>
    <dbReference type="NCBI Taxonomy" id="2950106"/>
    <lineage>
        <taxon>Bacteria</taxon>
        <taxon>Bacillati</taxon>
        <taxon>Actinomycetota</taxon>
        <taxon>Actinomycetes</taxon>
        <taxon>Micrococcales</taxon>
        <taxon>Microbacteriaceae</taxon>
        <taxon>Rathayibacter</taxon>
    </lineage>
</organism>
<evidence type="ECO:0000256" key="2">
    <source>
        <dbReference type="ARBA" id="ARBA00023002"/>
    </source>
</evidence>
<dbReference type="PANTHER" id="PTHR43103">
    <property type="entry name" value="NUCLEOSIDE-DIPHOSPHATE-SUGAR EPIMERASE"/>
    <property type="match status" value="1"/>
</dbReference>
<dbReference type="PANTHER" id="PTHR43103:SF5">
    <property type="entry name" value="4-EPIMERASE, PUTATIVE (AFU_ORTHOLOGUE AFUA_7G00360)-RELATED"/>
    <property type="match status" value="1"/>
</dbReference>
<proteinExistence type="inferred from homology"/>
<keyword evidence="3" id="KW-0520">NAD</keyword>
<dbReference type="RefSeq" id="WP_251948484.1">
    <property type="nucleotide sequence ID" value="NZ_JAMRYM010000165.1"/>
</dbReference>
<dbReference type="Proteomes" id="UP001155240">
    <property type="component" value="Unassembled WGS sequence"/>
</dbReference>
<sequence>MRIAVTGCSGTLGTATLERLLAEGHEPIGLDLTPPSVPVPFTRVDFSDYGQALDAVLGVTARHSGVDAIVHLAAIPVNGLVPDATTFHSNMAVSFNVFHAAMRAGVRRLVYASSITAMGFPFVEPPASLPLTEDGGDRANNTYGLVKILEEAMAKQLVRWDRECSITALRFTNVTRAGEYGRFVERSGDPGYRRDLLWSYVDARDGASAVARALEVGRPGFAVYDIAASDTGSTIPSAALVASAFPDVPLTRPLEGFETVVSIDLAREGLGWEPVHLWRREAELEGRLEAVPD</sequence>
<dbReference type="AlphaFoldDB" id="A0A9X2E050"/>
<name>A0A9X2E050_9MICO</name>
<evidence type="ECO:0000313" key="5">
    <source>
        <dbReference type="EMBL" id="MCM6764475.1"/>
    </source>
</evidence>
<dbReference type="EMBL" id="JAMRYM010000165">
    <property type="protein sequence ID" value="MCM6764475.1"/>
    <property type="molecule type" value="Genomic_DNA"/>
</dbReference>
<feature type="domain" description="NAD-dependent epimerase/dehydratase" evidence="4">
    <location>
        <begin position="3"/>
        <end position="179"/>
    </location>
</feature>
<dbReference type="Pfam" id="PF01370">
    <property type="entry name" value="Epimerase"/>
    <property type="match status" value="1"/>
</dbReference>
<evidence type="ECO:0000313" key="6">
    <source>
        <dbReference type="Proteomes" id="UP001155240"/>
    </source>
</evidence>
<evidence type="ECO:0000256" key="3">
    <source>
        <dbReference type="ARBA" id="ARBA00023027"/>
    </source>
</evidence>